<dbReference type="RefSeq" id="WP_218592866.1">
    <property type="nucleotide sequence ID" value="NZ_JADQDE010000255.1"/>
</dbReference>
<proteinExistence type="predicted"/>
<dbReference type="InterPro" id="IPR037523">
    <property type="entry name" value="VOC_core"/>
</dbReference>
<organism evidence="3 4">
    <name type="scientific">Pseudonocardia oceani</name>
    <dbReference type="NCBI Taxonomy" id="2792013"/>
    <lineage>
        <taxon>Bacteria</taxon>
        <taxon>Bacillati</taxon>
        <taxon>Actinomycetota</taxon>
        <taxon>Actinomycetes</taxon>
        <taxon>Pseudonocardiales</taxon>
        <taxon>Pseudonocardiaceae</taxon>
        <taxon>Pseudonocardia</taxon>
    </lineage>
</organism>
<feature type="domain" description="VOC" evidence="2">
    <location>
        <begin position="34"/>
        <end position="169"/>
    </location>
</feature>
<dbReference type="InterPro" id="IPR004360">
    <property type="entry name" value="Glyas_Fos-R_dOase_dom"/>
</dbReference>
<feature type="region of interest" description="Disordered" evidence="1">
    <location>
        <begin position="1"/>
        <end position="30"/>
    </location>
</feature>
<dbReference type="PROSITE" id="PS51819">
    <property type="entry name" value="VOC"/>
    <property type="match status" value="1"/>
</dbReference>
<evidence type="ECO:0000313" key="4">
    <source>
        <dbReference type="Proteomes" id="UP000694300"/>
    </source>
</evidence>
<name>A0ABS6UBL5_9PSEU</name>
<gene>
    <name evidence="3" type="ORF">I4I82_18015</name>
</gene>
<dbReference type="PANTHER" id="PTHR41294">
    <property type="entry name" value="CADMIUM-INDUCED PROTEIN CADI"/>
    <property type="match status" value="1"/>
</dbReference>
<dbReference type="InterPro" id="IPR052393">
    <property type="entry name" value="Cadmium-induced_rsp"/>
</dbReference>
<dbReference type="Pfam" id="PF00903">
    <property type="entry name" value="Glyoxalase"/>
    <property type="match status" value="1"/>
</dbReference>
<sequence length="179" mass="18572">MTTTTGTTTTGTTTTGTTTTGTTTTGTTTTGTTTRIQLALNVTDLAAATEFYSALFGVGPHKQREGYANFEVTDPPLKLVLIENPGAGDALNHIGVEARTPEAVTAALARFEAAGLATTVAEQDICCHAVQDKVFVVAPDVPHGWWEYYAVTDDDPADPEGRPASVCASACEEVGPCCT</sequence>
<evidence type="ECO:0000256" key="1">
    <source>
        <dbReference type="SAM" id="MobiDB-lite"/>
    </source>
</evidence>
<keyword evidence="4" id="KW-1185">Reference proteome</keyword>
<dbReference type="PANTHER" id="PTHR41294:SF1">
    <property type="entry name" value="CADMIUM-INDUCED PROTEIN CADI"/>
    <property type="match status" value="1"/>
</dbReference>
<protein>
    <submittedName>
        <fullName evidence="3">VOC family protein</fullName>
    </submittedName>
</protein>
<dbReference type="NCBIfam" id="NF041414">
    <property type="entry name" value="ArsI_CadI_VOC"/>
    <property type="match status" value="1"/>
</dbReference>
<evidence type="ECO:0000259" key="2">
    <source>
        <dbReference type="PROSITE" id="PS51819"/>
    </source>
</evidence>
<reference evidence="3 4" key="1">
    <citation type="submission" date="2020-11" db="EMBL/GenBank/DDBJ databases">
        <title>Pseudonocardia abyssalis sp. nov. and Pseudonocardia oceani sp. nov., description and phylogenomic analysis of two novel actinomycetes isolated from the deep Southern Ocean.</title>
        <authorList>
            <person name="Parra J."/>
        </authorList>
    </citation>
    <scope>NUCLEOTIDE SEQUENCE [LARGE SCALE GENOMIC DNA]</scope>
    <source>
        <strain evidence="4">KRD185</strain>
    </source>
</reference>
<comment type="caution">
    <text evidence="3">The sequence shown here is derived from an EMBL/GenBank/DDBJ whole genome shotgun (WGS) entry which is preliminary data.</text>
</comment>
<evidence type="ECO:0000313" key="3">
    <source>
        <dbReference type="EMBL" id="MBW0129559.1"/>
    </source>
</evidence>
<dbReference type="Proteomes" id="UP000694300">
    <property type="component" value="Unassembled WGS sequence"/>
</dbReference>
<accession>A0ABS6UBL5</accession>
<dbReference type="EMBL" id="JADQDF010000001">
    <property type="protein sequence ID" value="MBW0129559.1"/>
    <property type="molecule type" value="Genomic_DNA"/>
</dbReference>
<dbReference type="InterPro" id="IPR049789">
    <property type="entry name" value="ArsI/CadI-like"/>
</dbReference>